<sequence>MTKVIRAEGLYKAYQLGDVGTGTIANDLKRFWARVQGKEDPFLKIGEINKRTEKGLGNVILSLKDLNFEIEQGDAIGIIGRNGAGKSTLLKILSRITAPTSGSIKIKGRVASLLEVGTGFHPELTGRENIFLNGAILGMRKAEIRRKFDEIVDFSGVARYIDTPVKRYSSGMYVRLAFAVAAHLESEILIVDEVLAVGDAEFQSKCLGKMGEISKGEGRTVLFVSHNIGSIQQLCRQCMLLENGELISFGENGPVIEQYLATNSGSLYENADTEAEVLVSSACFENASLLNSEEAIINMEIRSKLNCRLSIDVRVNSNLGVPVGFGSIGTLNYDQQINVKPGSNKLSLGLDVSQLAIGNYALSVDITQPNVKFYDRCENCLGFEIVKLDENDRRLSQYWGYGSVLIPLKLK</sequence>
<dbReference type="STRING" id="1391627.SAMN05216464_103408"/>
<dbReference type="SMART" id="SM00382">
    <property type="entry name" value="AAA"/>
    <property type="match status" value="1"/>
</dbReference>
<accession>A0A1G6ZLQ4</accession>
<evidence type="ECO:0000256" key="1">
    <source>
        <dbReference type="ARBA" id="ARBA00005417"/>
    </source>
</evidence>
<dbReference type="CDD" id="cd03220">
    <property type="entry name" value="ABC_KpsT_Wzt"/>
    <property type="match status" value="1"/>
</dbReference>
<keyword evidence="7" id="KW-1185">Reference proteome</keyword>
<dbReference type="InterPro" id="IPR027417">
    <property type="entry name" value="P-loop_NTPase"/>
</dbReference>
<dbReference type="InterPro" id="IPR050683">
    <property type="entry name" value="Bact_Polysacc_Export_ATP-bd"/>
</dbReference>
<dbReference type="GO" id="GO:0016887">
    <property type="term" value="F:ATP hydrolysis activity"/>
    <property type="evidence" value="ECO:0007669"/>
    <property type="project" value="InterPro"/>
</dbReference>
<dbReference type="EMBL" id="FNAI01000003">
    <property type="protein sequence ID" value="SDE03421.1"/>
    <property type="molecule type" value="Genomic_DNA"/>
</dbReference>
<dbReference type="InterPro" id="IPR015860">
    <property type="entry name" value="ABC_transpr_TagH-like"/>
</dbReference>
<dbReference type="Proteomes" id="UP000199072">
    <property type="component" value="Unassembled WGS sequence"/>
</dbReference>
<dbReference type="Pfam" id="PF00005">
    <property type="entry name" value="ABC_tran"/>
    <property type="match status" value="1"/>
</dbReference>
<evidence type="ECO:0000313" key="7">
    <source>
        <dbReference type="Proteomes" id="UP000199072"/>
    </source>
</evidence>
<keyword evidence="4 6" id="KW-0067">ATP-binding</keyword>
<proteinExistence type="inferred from homology"/>
<dbReference type="OrthoDB" id="9785229at2"/>
<dbReference type="Gene3D" id="3.40.50.300">
    <property type="entry name" value="P-loop containing nucleotide triphosphate hydrolases"/>
    <property type="match status" value="1"/>
</dbReference>
<dbReference type="AlphaFoldDB" id="A0A1G6ZLQ4"/>
<keyword evidence="2" id="KW-0813">Transport</keyword>
<dbReference type="InterPro" id="IPR003439">
    <property type="entry name" value="ABC_transporter-like_ATP-bd"/>
</dbReference>
<dbReference type="RefSeq" id="WP_091148515.1">
    <property type="nucleotide sequence ID" value="NZ_FNAI01000003.1"/>
</dbReference>
<dbReference type="PANTHER" id="PTHR46743">
    <property type="entry name" value="TEICHOIC ACIDS EXPORT ATP-BINDING PROTEIN TAGH"/>
    <property type="match status" value="1"/>
</dbReference>
<dbReference type="GO" id="GO:0005524">
    <property type="term" value="F:ATP binding"/>
    <property type="evidence" value="ECO:0007669"/>
    <property type="project" value="UniProtKB-KW"/>
</dbReference>
<dbReference type="SUPFAM" id="SSF52540">
    <property type="entry name" value="P-loop containing nucleoside triphosphate hydrolases"/>
    <property type="match status" value="1"/>
</dbReference>
<dbReference type="PROSITE" id="PS50893">
    <property type="entry name" value="ABC_TRANSPORTER_2"/>
    <property type="match status" value="1"/>
</dbReference>
<name>A0A1G6ZLQ4_9SPHI</name>
<comment type="similarity">
    <text evidence="1">Belongs to the ABC transporter superfamily.</text>
</comment>
<feature type="domain" description="ABC transporter" evidence="5">
    <location>
        <begin position="43"/>
        <end position="268"/>
    </location>
</feature>
<protein>
    <submittedName>
        <fullName evidence="6">Lipopolysaccharide transport system ATP-binding protein</fullName>
    </submittedName>
</protein>
<evidence type="ECO:0000259" key="5">
    <source>
        <dbReference type="PROSITE" id="PS50893"/>
    </source>
</evidence>
<evidence type="ECO:0000256" key="3">
    <source>
        <dbReference type="ARBA" id="ARBA00022741"/>
    </source>
</evidence>
<dbReference type="GO" id="GO:0140359">
    <property type="term" value="F:ABC-type transporter activity"/>
    <property type="evidence" value="ECO:0007669"/>
    <property type="project" value="InterPro"/>
</dbReference>
<dbReference type="InterPro" id="IPR003593">
    <property type="entry name" value="AAA+_ATPase"/>
</dbReference>
<keyword evidence="3" id="KW-0547">Nucleotide-binding</keyword>
<organism evidence="6 7">
    <name type="scientific">Mucilaginibacter pineti</name>
    <dbReference type="NCBI Taxonomy" id="1391627"/>
    <lineage>
        <taxon>Bacteria</taxon>
        <taxon>Pseudomonadati</taxon>
        <taxon>Bacteroidota</taxon>
        <taxon>Sphingobacteriia</taxon>
        <taxon>Sphingobacteriales</taxon>
        <taxon>Sphingobacteriaceae</taxon>
        <taxon>Mucilaginibacter</taxon>
    </lineage>
</organism>
<evidence type="ECO:0000256" key="4">
    <source>
        <dbReference type="ARBA" id="ARBA00022840"/>
    </source>
</evidence>
<dbReference type="PANTHER" id="PTHR46743:SF2">
    <property type="entry name" value="TEICHOIC ACIDS EXPORT ATP-BINDING PROTEIN TAGH"/>
    <property type="match status" value="1"/>
</dbReference>
<gene>
    <name evidence="6" type="ORF">SAMN05216464_103408</name>
</gene>
<evidence type="ECO:0000256" key="2">
    <source>
        <dbReference type="ARBA" id="ARBA00022448"/>
    </source>
</evidence>
<dbReference type="GO" id="GO:0016020">
    <property type="term" value="C:membrane"/>
    <property type="evidence" value="ECO:0007669"/>
    <property type="project" value="InterPro"/>
</dbReference>
<reference evidence="6 7" key="1">
    <citation type="submission" date="2016-10" db="EMBL/GenBank/DDBJ databases">
        <authorList>
            <person name="de Groot N.N."/>
        </authorList>
    </citation>
    <scope>NUCLEOTIDE SEQUENCE [LARGE SCALE GENOMIC DNA]</scope>
    <source>
        <strain evidence="6 7">47C3B</strain>
    </source>
</reference>
<evidence type="ECO:0000313" key="6">
    <source>
        <dbReference type="EMBL" id="SDE03421.1"/>
    </source>
</evidence>